<reference evidence="8 9" key="1">
    <citation type="submission" date="2020-02" db="EMBL/GenBank/DDBJ databases">
        <title>Pseudomonas Putida W5 Complete Genome Assembly.</title>
        <authorList>
            <person name="Yuan Z.-C."/>
            <person name="Shaw G.A."/>
            <person name="Cusano A.D."/>
            <person name="Caddey B.J."/>
            <person name="Weselowski B.J."/>
        </authorList>
    </citation>
    <scope>NUCLEOTIDE SEQUENCE [LARGE SCALE GENOMIC DNA]</scope>
    <source>
        <strain evidence="8 9">W5</strain>
    </source>
</reference>
<keyword evidence="7" id="KW-0346">Stress response</keyword>
<comment type="similarity">
    <text evidence="1">Belongs to the HicA mRNA interferase family.</text>
</comment>
<organism evidence="8 9">
    <name type="scientific">Pseudomonas putida</name>
    <name type="common">Arthrobacter siderocapsulatus</name>
    <dbReference type="NCBI Taxonomy" id="303"/>
    <lineage>
        <taxon>Bacteria</taxon>
        <taxon>Pseudomonadati</taxon>
        <taxon>Pseudomonadota</taxon>
        <taxon>Gammaproteobacteria</taxon>
        <taxon>Pseudomonadales</taxon>
        <taxon>Pseudomonadaceae</taxon>
        <taxon>Pseudomonas</taxon>
    </lineage>
</organism>
<evidence type="ECO:0000256" key="7">
    <source>
        <dbReference type="ARBA" id="ARBA00023016"/>
    </source>
</evidence>
<dbReference type="EMBL" id="CP026115">
    <property type="protein sequence ID" value="QHG63624.1"/>
    <property type="molecule type" value="Genomic_DNA"/>
</dbReference>
<dbReference type="InterPro" id="IPR038570">
    <property type="entry name" value="HicA_sf"/>
</dbReference>
<keyword evidence="5" id="KW-0378">Hydrolase</keyword>
<keyword evidence="3" id="KW-0540">Nuclease</keyword>
<dbReference type="GO" id="GO:0016787">
    <property type="term" value="F:hydrolase activity"/>
    <property type="evidence" value="ECO:0007669"/>
    <property type="project" value="UniProtKB-KW"/>
</dbReference>
<dbReference type="RefSeq" id="WP_159409138.1">
    <property type="nucleotide sequence ID" value="NZ_CP026115.2"/>
</dbReference>
<keyword evidence="6" id="KW-0694">RNA-binding</keyword>
<dbReference type="GO" id="GO:0004519">
    <property type="term" value="F:endonuclease activity"/>
    <property type="evidence" value="ECO:0007669"/>
    <property type="project" value="UniProtKB-KW"/>
</dbReference>
<evidence type="ECO:0000256" key="5">
    <source>
        <dbReference type="ARBA" id="ARBA00022801"/>
    </source>
</evidence>
<evidence type="ECO:0000256" key="3">
    <source>
        <dbReference type="ARBA" id="ARBA00022722"/>
    </source>
</evidence>
<name>A0A6I6XED0_PSEPU</name>
<gene>
    <name evidence="8" type="ORF">C2H86_03950</name>
</gene>
<keyword evidence="4" id="KW-0255">Endonuclease</keyword>
<dbReference type="GO" id="GO:0003729">
    <property type="term" value="F:mRNA binding"/>
    <property type="evidence" value="ECO:0007669"/>
    <property type="project" value="InterPro"/>
</dbReference>
<evidence type="ECO:0000313" key="8">
    <source>
        <dbReference type="EMBL" id="QHG63624.1"/>
    </source>
</evidence>
<dbReference type="Gene3D" id="3.30.920.30">
    <property type="entry name" value="Hypothetical protein"/>
    <property type="match status" value="1"/>
</dbReference>
<evidence type="ECO:0000256" key="4">
    <source>
        <dbReference type="ARBA" id="ARBA00022759"/>
    </source>
</evidence>
<proteinExistence type="inferred from homology"/>
<protein>
    <submittedName>
        <fullName evidence="8">Type II toxin-antitoxin system HicA family toxin</fullName>
    </submittedName>
</protein>
<dbReference type="AlphaFoldDB" id="A0A6I6XED0"/>
<dbReference type="SUPFAM" id="SSF54786">
    <property type="entry name" value="YcfA/nrd intein domain"/>
    <property type="match status" value="1"/>
</dbReference>
<sequence>MKYSEFRRWLRARGATFVPAKGSHFKVYLGNRQTIFPDHGAKEISEGLRRKILSDLGLSES</sequence>
<keyword evidence="2" id="KW-1277">Toxin-antitoxin system</keyword>
<evidence type="ECO:0000256" key="1">
    <source>
        <dbReference type="ARBA" id="ARBA00006620"/>
    </source>
</evidence>
<dbReference type="InterPro" id="IPR012933">
    <property type="entry name" value="HicA_mRNA_interferase"/>
</dbReference>
<evidence type="ECO:0000313" key="9">
    <source>
        <dbReference type="Proteomes" id="UP000464480"/>
    </source>
</evidence>
<accession>A0A6I6XED0</accession>
<dbReference type="Proteomes" id="UP000464480">
    <property type="component" value="Chromosome"/>
</dbReference>
<dbReference type="Pfam" id="PF07927">
    <property type="entry name" value="HicA_toxin"/>
    <property type="match status" value="1"/>
</dbReference>
<evidence type="ECO:0000256" key="6">
    <source>
        <dbReference type="ARBA" id="ARBA00022884"/>
    </source>
</evidence>
<evidence type="ECO:0000256" key="2">
    <source>
        <dbReference type="ARBA" id="ARBA00022649"/>
    </source>
</evidence>